<evidence type="ECO:0008006" key="3">
    <source>
        <dbReference type="Google" id="ProtNLM"/>
    </source>
</evidence>
<reference evidence="2" key="1">
    <citation type="submission" date="2016-11" db="EMBL/GenBank/DDBJ databases">
        <authorList>
            <person name="Varghese N."/>
            <person name="Submissions S."/>
        </authorList>
    </citation>
    <scope>NUCLEOTIDE SEQUENCE [LARGE SCALE GENOMIC DNA]</scope>
    <source>
        <strain evidence="2">DSM 18829</strain>
    </source>
</reference>
<dbReference type="RefSeq" id="WP_073311751.1">
    <property type="nucleotide sequence ID" value="NZ_FQZI01000004.1"/>
</dbReference>
<dbReference type="InterPro" id="IPR018644">
    <property type="entry name" value="DUF2071"/>
</dbReference>
<sequence length="241" mass="28844">MNFLTAQWKNLIMANYVINPEHLKKHLPTGTELDYWNGNCYISLVGFLFKDTKVLGFRIPRHTDFEEVNLRFYVKRFENGAWKRGVVFIQEIVPKRAITFVANTFYKENYRTLFMQHQNELEAEVLKVGYSWENQKKTNYISVNAYDFKSPLEEGSEAEFIMEHYFGYTKHNEHETYEYEVKHPKWEQYYIKNFEIQVDFENTYGNDFAFLNDVKPVSVFLAEGSEIKVQNKRKLPHHDIS</sequence>
<dbReference type="PANTHER" id="PTHR39186">
    <property type="entry name" value="DUF2071 FAMILY PROTEIN"/>
    <property type="match status" value="1"/>
</dbReference>
<dbReference type="Pfam" id="PF09844">
    <property type="entry name" value="DUF2071"/>
    <property type="match status" value="1"/>
</dbReference>
<proteinExistence type="predicted"/>
<protein>
    <recommendedName>
        <fullName evidence="3">DUF2071 domain-containing protein</fullName>
    </recommendedName>
</protein>
<evidence type="ECO:0000313" key="1">
    <source>
        <dbReference type="EMBL" id="SHJ02914.1"/>
    </source>
</evidence>
<dbReference type="EMBL" id="FQZI01000004">
    <property type="protein sequence ID" value="SHJ02914.1"/>
    <property type="molecule type" value="Genomic_DNA"/>
</dbReference>
<gene>
    <name evidence="1" type="ORF">SAMN05444363_2421</name>
</gene>
<name>A0A1M6FZ43_9FLAO</name>
<accession>A0A1M6FZ43</accession>
<dbReference type="PANTHER" id="PTHR39186:SF1">
    <property type="entry name" value="DUF2071 DOMAIN-CONTAINING PROTEIN"/>
    <property type="match status" value="1"/>
</dbReference>
<evidence type="ECO:0000313" key="2">
    <source>
        <dbReference type="Proteomes" id="UP000184488"/>
    </source>
</evidence>
<keyword evidence="2" id="KW-1185">Reference proteome</keyword>
<dbReference type="AlphaFoldDB" id="A0A1M6FZ43"/>
<dbReference type="Proteomes" id="UP000184488">
    <property type="component" value="Unassembled WGS sequence"/>
</dbReference>
<dbReference type="STRING" id="415425.SAMN05444363_2421"/>
<organism evidence="1 2">
    <name type="scientific">Flavobacterium terrae</name>
    <dbReference type="NCBI Taxonomy" id="415425"/>
    <lineage>
        <taxon>Bacteria</taxon>
        <taxon>Pseudomonadati</taxon>
        <taxon>Bacteroidota</taxon>
        <taxon>Flavobacteriia</taxon>
        <taxon>Flavobacteriales</taxon>
        <taxon>Flavobacteriaceae</taxon>
        <taxon>Flavobacterium</taxon>
    </lineage>
</organism>
<dbReference type="OrthoDB" id="1421826at2"/>